<feature type="domain" description="C2H2-type" evidence="7">
    <location>
        <begin position="673"/>
        <end position="695"/>
    </location>
</feature>
<evidence type="ECO:0000256" key="6">
    <source>
        <dbReference type="SAM" id="MobiDB-lite"/>
    </source>
</evidence>
<evidence type="ECO:0000256" key="1">
    <source>
        <dbReference type="ARBA" id="ARBA00022723"/>
    </source>
</evidence>
<dbReference type="FunFam" id="3.30.160.60:FF:000100">
    <property type="entry name" value="Zinc finger 45-like"/>
    <property type="match status" value="1"/>
</dbReference>
<evidence type="ECO:0000256" key="4">
    <source>
        <dbReference type="ARBA" id="ARBA00022833"/>
    </source>
</evidence>
<keyword evidence="1" id="KW-0479">Metal-binding</keyword>
<dbReference type="GeneTree" id="ENSGT00940000158508"/>
<dbReference type="InterPro" id="IPR050688">
    <property type="entry name" value="Zinc_finger/UBP_domain"/>
</dbReference>
<feature type="domain" description="C2H2-type" evidence="7">
    <location>
        <begin position="548"/>
        <end position="575"/>
    </location>
</feature>
<evidence type="ECO:0000313" key="8">
    <source>
        <dbReference type="Ensembl" id="ENSEBUP00000011400.1"/>
    </source>
</evidence>
<dbReference type="Pfam" id="PF00096">
    <property type="entry name" value="zf-C2H2"/>
    <property type="match status" value="1"/>
</dbReference>
<organism evidence="8 9">
    <name type="scientific">Eptatretus burgeri</name>
    <name type="common">Inshore hagfish</name>
    <dbReference type="NCBI Taxonomy" id="7764"/>
    <lineage>
        <taxon>Eukaryota</taxon>
        <taxon>Metazoa</taxon>
        <taxon>Chordata</taxon>
        <taxon>Craniata</taxon>
        <taxon>Vertebrata</taxon>
        <taxon>Cyclostomata</taxon>
        <taxon>Myxini</taxon>
        <taxon>Myxiniformes</taxon>
        <taxon>Myxinidae</taxon>
        <taxon>Eptatretinae</taxon>
        <taxon>Eptatretus</taxon>
    </lineage>
</organism>
<evidence type="ECO:0000256" key="3">
    <source>
        <dbReference type="ARBA" id="ARBA00022771"/>
    </source>
</evidence>
<evidence type="ECO:0000256" key="2">
    <source>
        <dbReference type="ARBA" id="ARBA00022737"/>
    </source>
</evidence>
<dbReference type="InterPro" id="IPR036236">
    <property type="entry name" value="Znf_C2H2_sf"/>
</dbReference>
<feature type="domain" description="C2H2-type" evidence="7">
    <location>
        <begin position="761"/>
        <end position="789"/>
    </location>
</feature>
<keyword evidence="9" id="KW-1185">Reference proteome</keyword>
<feature type="domain" description="C2H2-type" evidence="7">
    <location>
        <begin position="645"/>
        <end position="672"/>
    </location>
</feature>
<dbReference type="PROSITE" id="PS50157">
    <property type="entry name" value="ZINC_FINGER_C2H2_2"/>
    <property type="match status" value="8"/>
</dbReference>
<dbReference type="AlphaFoldDB" id="A0A8C4Q8L0"/>
<protein>
    <recommendedName>
        <fullName evidence="7">C2H2-type domain-containing protein</fullName>
    </recommendedName>
</protein>
<dbReference type="Ensembl" id="ENSEBUT00000011969.1">
    <property type="protein sequence ID" value="ENSEBUP00000011400.1"/>
    <property type="gene ID" value="ENSEBUG00000007247.1"/>
</dbReference>
<dbReference type="GO" id="GO:0005634">
    <property type="term" value="C:nucleus"/>
    <property type="evidence" value="ECO:0007669"/>
    <property type="project" value="TreeGrafter"/>
</dbReference>
<keyword evidence="4" id="KW-0862">Zinc</keyword>
<reference evidence="8" key="1">
    <citation type="submission" date="2025-08" db="UniProtKB">
        <authorList>
            <consortium name="Ensembl"/>
        </authorList>
    </citation>
    <scope>IDENTIFICATION</scope>
</reference>
<evidence type="ECO:0000313" key="9">
    <source>
        <dbReference type="Proteomes" id="UP000694388"/>
    </source>
</evidence>
<proteinExistence type="predicted"/>
<dbReference type="GO" id="GO:0007420">
    <property type="term" value="P:brain development"/>
    <property type="evidence" value="ECO:0007669"/>
    <property type="project" value="TreeGrafter"/>
</dbReference>
<feature type="region of interest" description="Disordered" evidence="6">
    <location>
        <begin position="355"/>
        <end position="384"/>
    </location>
</feature>
<dbReference type="GO" id="GO:0000978">
    <property type="term" value="F:RNA polymerase II cis-regulatory region sequence-specific DNA binding"/>
    <property type="evidence" value="ECO:0007669"/>
    <property type="project" value="TreeGrafter"/>
</dbReference>
<dbReference type="FunFam" id="3.30.160.60:FF:000444">
    <property type="entry name" value="Zinc finger protein 335"/>
    <property type="match status" value="1"/>
</dbReference>
<feature type="domain" description="C2H2-type" evidence="7">
    <location>
        <begin position="578"/>
        <end position="605"/>
    </location>
</feature>
<feature type="domain" description="C2H2-type" evidence="7">
    <location>
        <begin position="732"/>
        <end position="760"/>
    </location>
</feature>
<feature type="domain" description="C2H2-type" evidence="7">
    <location>
        <begin position="606"/>
        <end position="633"/>
    </location>
</feature>
<keyword evidence="2" id="KW-0677">Repeat</keyword>
<feature type="domain" description="C2H2-type" evidence="7">
    <location>
        <begin position="704"/>
        <end position="731"/>
    </location>
</feature>
<dbReference type="InterPro" id="IPR013087">
    <property type="entry name" value="Znf_C2H2_type"/>
</dbReference>
<dbReference type="Proteomes" id="UP000694388">
    <property type="component" value="Unplaced"/>
</dbReference>
<dbReference type="GO" id="GO:0008270">
    <property type="term" value="F:zinc ion binding"/>
    <property type="evidence" value="ECO:0007669"/>
    <property type="project" value="UniProtKB-KW"/>
</dbReference>
<feature type="region of interest" description="Disordered" evidence="6">
    <location>
        <begin position="137"/>
        <end position="159"/>
    </location>
</feature>
<evidence type="ECO:0000259" key="7">
    <source>
        <dbReference type="PROSITE" id="PS50157"/>
    </source>
</evidence>
<dbReference type="GO" id="GO:0050769">
    <property type="term" value="P:positive regulation of neurogenesis"/>
    <property type="evidence" value="ECO:0007669"/>
    <property type="project" value="TreeGrafter"/>
</dbReference>
<feature type="compositionally biased region" description="Basic residues" evidence="6">
    <location>
        <begin position="438"/>
        <end position="448"/>
    </location>
</feature>
<dbReference type="Gene3D" id="3.30.160.60">
    <property type="entry name" value="Classic Zinc Finger"/>
    <property type="match status" value="5"/>
</dbReference>
<dbReference type="PANTHER" id="PTHR24403">
    <property type="entry name" value="ZINC FINGER PROTEIN"/>
    <property type="match status" value="1"/>
</dbReference>
<keyword evidence="3 5" id="KW-0863">Zinc-finger</keyword>
<dbReference type="GO" id="GO:0045944">
    <property type="term" value="P:positive regulation of transcription by RNA polymerase II"/>
    <property type="evidence" value="ECO:0007669"/>
    <property type="project" value="TreeGrafter"/>
</dbReference>
<reference evidence="8" key="2">
    <citation type="submission" date="2025-09" db="UniProtKB">
        <authorList>
            <consortium name="Ensembl"/>
        </authorList>
    </citation>
    <scope>IDENTIFICATION</scope>
</reference>
<dbReference type="SMART" id="SM00355">
    <property type="entry name" value="ZnF_C2H2"/>
    <property type="match status" value="9"/>
</dbReference>
<dbReference type="PANTHER" id="PTHR24403:SF36">
    <property type="entry name" value="ZINC FINGER PROTEIN 335"/>
    <property type="match status" value="1"/>
</dbReference>
<accession>A0A8C4Q8L0</accession>
<feature type="region of interest" description="Disordered" evidence="6">
    <location>
        <begin position="1"/>
        <end position="27"/>
    </location>
</feature>
<evidence type="ECO:0000256" key="5">
    <source>
        <dbReference type="PROSITE-ProRule" id="PRU00042"/>
    </source>
</evidence>
<dbReference type="SUPFAM" id="SSF57667">
    <property type="entry name" value="beta-beta-alpha zinc fingers"/>
    <property type="match status" value="5"/>
</dbReference>
<dbReference type="PROSITE" id="PS00028">
    <property type="entry name" value="ZINC_FINGER_C2H2_1"/>
    <property type="match status" value="5"/>
</dbReference>
<feature type="region of interest" description="Disordered" evidence="6">
    <location>
        <begin position="400"/>
        <end position="458"/>
    </location>
</feature>
<sequence length="847" mass="96050">MELEADGKGRRGAPERAHRPRQGHEARRSYADIAACLPSRHQGAGFQGTFGPQHIECTMENGNTGQSSIDRVPTPQNDHNLARVRSDAVTTVLLSVETSEEITSDASEVVPRSLELESDPEMSLTYDALTPSELNIPDSSSQPPICEPHSSGQDSSVPVPVFVPDNDRRCIPMMVESDRVDSLGVVSTPTSSDLGSAIDRIIESTIGADLISGCIAVTSASNGAETTGLLVLRTPDEVSSVHDSEVSPEGLMEGSTSTSTEHFEQPLMEDDRSIEHSGIPMLSDDRSEQPLLLSEQSEQVFHSADQSQQSLLGDDEPGLINLEEMIEVVVVQQFKCKLCPYQSKSRDYLINHMKERHLQTRGSQNKKRGRGRPPNCSSSREHPPTAVETILEDNDDDIIDAGAIDDHDEDSDYNPAQDGVHGRMACKPNASHCSSTNRVRRRPGRPRKYPLPSDRAPLAEKAICGSESSTDPTSPGEVFVPLDLDLQHTDEGGVERVNGQSESLGSSVDVFVSSCKLTQPTKRFQRRGFRRYLNRYSYRTGRPSSRPHFCRICGSRFLSADDLHFHVESHDTLHPEHFRCLQCPYRCRRWSSLKEHMYNHEGVKPYKCEECSYTSVYRKDVFRHAAVHSKDRKKKKEVVPRRHEYPCPVCHRMYFMQKRLTQHMKTHSAEKPHMCDKCGKSFKKRHTFKNHLLTHVIYLGNGKFKCEFCEFFCENKKFLLNHQLSHTNERPFRCDYCPYTTTKEEFLVSHLAIKHTGEKPFSCDQCHFSTRHRKNLRLHVRCRHPADFTEWLNHHPQEVTRSRSQPLTQEQISELRKRHVTRHLPANRGTRVKVHRSGFECLDPNLK</sequence>
<name>A0A8C4Q8L0_EPTBU</name>